<dbReference type="InterPro" id="IPR010372">
    <property type="entry name" value="DNA_pol3_delta_N"/>
</dbReference>
<keyword evidence="3 11" id="KW-0808">Transferase</keyword>
<dbReference type="AlphaFoldDB" id="A0A9D9GWQ6"/>
<dbReference type="GO" id="GO:0003887">
    <property type="term" value="F:DNA-directed DNA polymerase activity"/>
    <property type="evidence" value="ECO:0007669"/>
    <property type="project" value="UniProtKB-KW"/>
</dbReference>
<sequence length="328" mass="36544">MVTLVFSSDPYLADQAGLKLYKKEKETAPNAIVIDCNVDGIEDLVSACLSFPLFEGKKVVLGLRFPVPGKKKGRGKKGKDDSPLGRLLSFIESKDQDTDLILTYAGTEVDESIPLLAAIKENGKIVNSRVPDERMLRDYASARIMKSGGTISDNALDELLSRVGDDYGGFFNEVDKLCLYADKGHIGKEDVEELVTRKLNSNCFDLIDAILEERRRDAFLIYADLLKSGYEEVGLLSLLANQLRFLEMVGYLDAKGLEAEQIAPLVSDGRPVKPARVRYSVSKWRRLDSSCVEKAMESLYSTQLGILKGEIKPYYAFSLLLLNIKLRR</sequence>
<dbReference type="Gene3D" id="1.10.8.60">
    <property type="match status" value="1"/>
</dbReference>
<evidence type="ECO:0000256" key="5">
    <source>
        <dbReference type="ARBA" id="ARBA00022705"/>
    </source>
</evidence>
<dbReference type="NCBIfam" id="TIGR01128">
    <property type="entry name" value="holA"/>
    <property type="match status" value="1"/>
</dbReference>
<accession>A0A9D9GWQ6</accession>
<dbReference type="PANTHER" id="PTHR34388">
    <property type="entry name" value="DNA POLYMERASE III SUBUNIT DELTA"/>
    <property type="match status" value="1"/>
</dbReference>
<evidence type="ECO:0000256" key="8">
    <source>
        <dbReference type="ARBA" id="ARBA00049244"/>
    </source>
</evidence>
<comment type="caution">
    <text evidence="11">The sequence shown here is derived from an EMBL/GenBank/DDBJ whole genome shotgun (WGS) entry which is preliminary data.</text>
</comment>
<dbReference type="Gene3D" id="3.40.50.300">
    <property type="entry name" value="P-loop containing nucleotide triphosphate hydrolases"/>
    <property type="match status" value="1"/>
</dbReference>
<evidence type="ECO:0000259" key="10">
    <source>
        <dbReference type="Pfam" id="PF21694"/>
    </source>
</evidence>
<evidence type="ECO:0000256" key="2">
    <source>
        <dbReference type="ARBA" id="ARBA00017703"/>
    </source>
</evidence>
<dbReference type="Pfam" id="PF21694">
    <property type="entry name" value="DNA_pol3_delta_C"/>
    <property type="match status" value="1"/>
</dbReference>
<evidence type="ECO:0000256" key="3">
    <source>
        <dbReference type="ARBA" id="ARBA00022679"/>
    </source>
</evidence>
<reference evidence="11" key="1">
    <citation type="submission" date="2020-10" db="EMBL/GenBank/DDBJ databases">
        <authorList>
            <person name="Gilroy R."/>
        </authorList>
    </citation>
    <scope>NUCLEOTIDE SEQUENCE</scope>
    <source>
        <strain evidence="11">17113</strain>
    </source>
</reference>
<evidence type="ECO:0000256" key="7">
    <source>
        <dbReference type="ARBA" id="ARBA00034754"/>
    </source>
</evidence>
<keyword evidence="6" id="KW-0239">DNA-directed DNA polymerase</keyword>
<protein>
    <recommendedName>
        <fullName evidence="2">DNA polymerase III subunit delta</fullName>
        <ecNumber evidence="1">2.7.7.7</ecNumber>
    </recommendedName>
</protein>
<dbReference type="GO" id="GO:0006261">
    <property type="term" value="P:DNA-templated DNA replication"/>
    <property type="evidence" value="ECO:0007669"/>
    <property type="project" value="TreeGrafter"/>
</dbReference>
<dbReference type="SUPFAM" id="SSF48019">
    <property type="entry name" value="post-AAA+ oligomerization domain-like"/>
    <property type="match status" value="1"/>
</dbReference>
<gene>
    <name evidence="11" type="primary">holA</name>
    <name evidence="11" type="ORF">IAC61_05715</name>
</gene>
<dbReference type="InterPro" id="IPR008921">
    <property type="entry name" value="DNA_pol3_clamp-load_cplx_C"/>
</dbReference>
<evidence type="ECO:0000259" key="9">
    <source>
        <dbReference type="Pfam" id="PF06144"/>
    </source>
</evidence>
<comment type="catalytic activity">
    <reaction evidence="8">
        <text>DNA(n) + a 2'-deoxyribonucleoside 5'-triphosphate = DNA(n+1) + diphosphate</text>
        <dbReference type="Rhea" id="RHEA:22508"/>
        <dbReference type="Rhea" id="RHEA-COMP:17339"/>
        <dbReference type="Rhea" id="RHEA-COMP:17340"/>
        <dbReference type="ChEBI" id="CHEBI:33019"/>
        <dbReference type="ChEBI" id="CHEBI:61560"/>
        <dbReference type="ChEBI" id="CHEBI:173112"/>
        <dbReference type="EC" id="2.7.7.7"/>
    </reaction>
</comment>
<dbReference type="InterPro" id="IPR005790">
    <property type="entry name" value="DNA_polIII_delta"/>
</dbReference>
<dbReference type="Pfam" id="PF06144">
    <property type="entry name" value="DNA_pol3_delta"/>
    <property type="match status" value="1"/>
</dbReference>
<dbReference type="GO" id="GO:0009360">
    <property type="term" value="C:DNA polymerase III complex"/>
    <property type="evidence" value="ECO:0007669"/>
    <property type="project" value="InterPro"/>
</dbReference>
<feature type="domain" description="DNA polymerase III delta N-terminal" evidence="9">
    <location>
        <begin position="22"/>
        <end position="127"/>
    </location>
</feature>
<dbReference type="Gene3D" id="1.20.272.10">
    <property type="match status" value="1"/>
</dbReference>
<reference evidence="11" key="2">
    <citation type="journal article" date="2021" name="PeerJ">
        <title>Extensive microbial diversity within the chicken gut microbiome revealed by metagenomics and culture.</title>
        <authorList>
            <person name="Gilroy R."/>
            <person name="Ravi A."/>
            <person name="Getino M."/>
            <person name="Pursley I."/>
            <person name="Horton D.L."/>
            <person name="Alikhan N.F."/>
            <person name="Baker D."/>
            <person name="Gharbi K."/>
            <person name="Hall N."/>
            <person name="Watson M."/>
            <person name="Adriaenssens E.M."/>
            <person name="Foster-Nyarko E."/>
            <person name="Jarju S."/>
            <person name="Secka A."/>
            <person name="Antonio M."/>
            <person name="Oren A."/>
            <person name="Chaudhuri R.R."/>
            <person name="La Ragione R."/>
            <person name="Hildebrand F."/>
            <person name="Pallen M.J."/>
        </authorList>
    </citation>
    <scope>NUCLEOTIDE SEQUENCE</scope>
    <source>
        <strain evidence="11">17113</strain>
    </source>
</reference>
<evidence type="ECO:0000313" key="11">
    <source>
        <dbReference type="EMBL" id="MBO8426788.1"/>
    </source>
</evidence>
<dbReference type="PANTHER" id="PTHR34388:SF1">
    <property type="entry name" value="DNA POLYMERASE III SUBUNIT DELTA"/>
    <property type="match status" value="1"/>
</dbReference>
<evidence type="ECO:0000256" key="6">
    <source>
        <dbReference type="ARBA" id="ARBA00022932"/>
    </source>
</evidence>
<evidence type="ECO:0000256" key="1">
    <source>
        <dbReference type="ARBA" id="ARBA00012417"/>
    </source>
</evidence>
<dbReference type="InterPro" id="IPR048466">
    <property type="entry name" value="DNA_pol3_delta-like_C"/>
</dbReference>
<dbReference type="EMBL" id="JADINA010000036">
    <property type="protein sequence ID" value="MBO8426788.1"/>
    <property type="molecule type" value="Genomic_DNA"/>
</dbReference>
<proteinExistence type="inferred from homology"/>
<dbReference type="GO" id="GO:0003677">
    <property type="term" value="F:DNA binding"/>
    <property type="evidence" value="ECO:0007669"/>
    <property type="project" value="InterPro"/>
</dbReference>
<keyword evidence="5" id="KW-0235">DNA replication</keyword>
<dbReference type="Proteomes" id="UP000823634">
    <property type="component" value="Unassembled WGS sequence"/>
</dbReference>
<comment type="similarity">
    <text evidence="7">Belongs to the DNA polymerase HolA subunit family.</text>
</comment>
<feature type="domain" description="DNA polymerase III delta subunit-like C-terminal" evidence="10">
    <location>
        <begin position="201"/>
        <end position="323"/>
    </location>
</feature>
<name>A0A9D9GWQ6_9FIRM</name>
<dbReference type="InterPro" id="IPR027417">
    <property type="entry name" value="P-loop_NTPase"/>
</dbReference>
<dbReference type="EC" id="2.7.7.7" evidence="1"/>
<keyword evidence="4 11" id="KW-0548">Nucleotidyltransferase</keyword>
<evidence type="ECO:0000256" key="4">
    <source>
        <dbReference type="ARBA" id="ARBA00022695"/>
    </source>
</evidence>
<organism evidence="11 12">
    <name type="scientific">Candidatus Alloenteromonas pullistercoris</name>
    <dbReference type="NCBI Taxonomy" id="2840785"/>
    <lineage>
        <taxon>Bacteria</taxon>
        <taxon>Bacillati</taxon>
        <taxon>Bacillota</taxon>
        <taxon>Bacillota incertae sedis</taxon>
        <taxon>Candidatus Alloenteromonas</taxon>
    </lineage>
</organism>
<dbReference type="SUPFAM" id="SSF52540">
    <property type="entry name" value="P-loop containing nucleoside triphosphate hydrolases"/>
    <property type="match status" value="1"/>
</dbReference>
<evidence type="ECO:0000313" key="12">
    <source>
        <dbReference type="Proteomes" id="UP000823634"/>
    </source>
</evidence>